<accession>A0AA86TAD0</accession>
<sequence length="133" mass="15016">MSSRAIAVLMLLLPLMMTNSTATPSPIEHCLRMRLYPPSPPPAGSELFKIYDFSRSLCQDVFRGVRHSLRITGELPLDYIIALCDIFGDNEDKVESYVKHILGTNDFLKLSGGRTCATIRMRQRANPDRSSLW</sequence>
<evidence type="ECO:0000256" key="1">
    <source>
        <dbReference type="SAM" id="SignalP"/>
    </source>
</evidence>
<evidence type="ECO:0000313" key="3">
    <source>
        <dbReference type="Proteomes" id="UP001189624"/>
    </source>
</evidence>
<name>A0AA86TAD0_9FABA</name>
<dbReference type="AlphaFoldDB" id="A0AA86TAD0"/>
<keyword evidence="3" id="KW-1185">Reference proteome</keyword>
<keyword evidence="1" id="KW-0732">Signal</keyword>
<dbReference type="EMBL" id="OY731406">
    <property type="protein sequence ID" value="CAJ1974990.1"/>
    <property type="molecule type" value="Genomic_DNA"/>
</dbReference>
<feature type="chain" id="PRO_5041663309" evidence="1">
    <location>
        <begin position="23"/>
        <end position="133"/>
    </location>
</feature>
<feature type="signal peptide" evidence="1">
    <location>
        <begin position="1"/>
        <end position="22"/>
    </location>
</feature>
<reference evidence="2" key="1">
    <citation type="submission" date="2023-10" db="EMBL/GenBank/DDBJ databases">
        <authorList>
            <person name="Domelevo Entfellner J.-B."/>
        </authorList>
    </citation>
    <scope>NUCLEOTIDE SEQUENCE</scope>
</reference>
<dbReference type="Gramene" id="rna-AYBTSS11_LOCUS27078">
    <property type="protein sequence ID" value="CAJ1974990.1"/>
    <property type="gene ID" value="gene-AYBTSS11_LOCUS27078"/>
</dbReference>
<protein>
    <submittedName>
        <fullName evidence="2">Uncharacterized protein</fullName>
    </submittedName>
</protein>
<gene>
    <name evidence="2" type="ORF">AYBTSS11_LOCUS27078</name>
</gene>
<dbReference type="Proteomes" id="UP001189624">
    <property type="component" value="Chromosome 9"/>
</dbReference>
<evidence type="ECO:0000313" key="2">
    <source>
        <dbReference type="EMBL" id="CAJ1974990.1"/>
    </source>
</evidence>
<proteinExistence type="predicted"/>
<organism evidence="2 3">
    <name type="scientific">Sphenostylis stenocarpa</name>
    <dbReference type="NCBI Taxonomy" id="92480"/>
    <lineage>
        <taxon>Eukaryota</taxon>
        <taxon>Viridiplantae</taxon>
        <taxon>Streptophyta</taxon>
        <taxon>Embryophyta</taxon>
        <taxon>Tracheophyta</taxon>
        <taxon>Spermatophyta</taxon>
        <taxon>Magnoliopsida</taxon>
        <taxon>eudicotyledons</taxon>
        <taxon>Gunneridae</taxon>
        <taxon>Pentapetalae</taxon>
        <taxon>rosids</taxon>
        <taxon>fabids</taxon>
        <taxon>Fabales</taxon>
        <taxon>Fabaceae</taxon>
        <taxon>Papilionoideae</taxon>
        <taxon>50 kb inversion clade</taxon>
        <taxon>NPAAA clade</taxon>
        <taxon>indigoferoid/millettioid clade</taxon>
        <taxon>Phaseoleae</taxon>
        <taxon>Sphenostylis</taxon>
    </lineage>
</organism>